<evidence type="ECO:0000256" key="4">
    <source>
        <dbReference type="ARBA" id="ARBA00011881"/>
    </source>
</evidence>
<accession>L8JHF7</accession>
<dbReference type="GO" id="GO:0005829">
    <property type="term" value="C:cytosol"/>
    <property type="evidence" value="ECO:0007669"/>
    <property type="project" value="TreeGrafter"/>
</dbReference>
<sequence>MPLLEWCNFVDALFYILTIIWYIHVMARTIIVSNRLPVKVQKDSKGNLHYKPSEGGLATGLGSVYKQGDNVWVGWPGLYFTDESNKNEASQRLKEENMSPVFLTEEEIRLFYEGFSNETLWPTFHYFNQYALYKKSYWVEYKKVNQKFCDQVVAIANPDDTIWVHDYQLMLLPDMIRQKLADASIGFFLHIPFPSFEVFRLLPWRKELLDGVMGSDLIGFHTYDDMRHFLSAVSRISFLGNHHGQIMRDRRTIVVDSFPIGIDYDKYAASAASPTTLSREVKFRTSLGDQKLMLSIDRLDYSKGIPARLQIFDIFLSKHPEYQGKVSLLMVVVPSRDNVENYKSLKEEVDLLVGRINGKYGSMNWTPIHYFYRSFPLEDLSAFYRMADVALVTPMRDGMNLVCKEFVASKLDKRGVLILSEMAGASKELSEAIIVNPNDKHQVVDAIYEALTMPEDEQEEHMEYMQDTLKKFNIHHWVKLFLGRLDQVKEKQRKMATKVMDIQMKEDMIDAFAKSRSRLLFLDYDGTLVPFNNDPQQAKPDKQLREILKGLSELENTHVVVISGRDRMTLEKWLGDLNLEFVGEHGVWVRMNGEEWKTIETLDASWKQEIGPILEMYADKTPRSFIEEKDYSLVWHYRKVETGLGELRAREIISHLKYLSVNMNLQVLEGNKVVEIKNLEVNKGKASSRWVERHKDTDFIMAIGDDWTDEDTFKAMPEHAYTIKVGDLRSGAKYSVRDYEAVRSLLENMQGALKKVGSV</sequence>
<gene>
    <name evidence="10" type="ORF">C900_00620</name>
</gene>
<dbReference type="NCBIfam" id="NF011071">
    <property type="entry name" value="PRK14501.1"/>
    <property type="match status" value="1"/>
</dbReference>
<dbReference type="SUPFAM" id="SSF56784">
    <property type="entry name" value="HAD-like"/>
    <property type="match status" value="1"/>
</dbReference>
<reference evidence="10 11" key="1">
    <citation type="submission" date="2012-12" db="EMBL/GenBank/DDBJ databases">
        <title>Genome assembly of Fulvivirga imtechensis AK7.</title>
        <authorList>
            <person name="Nupur N."/>
            <person name="Khatri I."/>
            <person name="Kumar R."/>
            <person name="Subramanian S."/>
            <person name="Pinnaka A."/>
        </authorList>
    </citation>
    <scope>NUCLEOTIDE SEQUENCE [LARGE SCALE GENOMIC DNA]</scope>
    <source>
        <strain evidence="10 11">AK7</strain>
    </source>
</reference>
<protein>
    <recommendedName>
        <fullName evidence="8">Alpha,alpha-trehalose-phosphate synthase</fullName>
        <ecNumber evidence="8">2.4.1.15</ecNumber>
    </recommendedName>
</protein>
<comment type="subunit">
    <text evidence="4">Homotetramer.</text>
</comment>
<comment type="pathway">
    <text evidence="1">Glycan biosynthesis; trehalose biosynthesis.</text>
</comment>
<keyword evidence="6" id="KW-0808">Transferase</keyword>
<comment type="caution">
    <text evidence="10">The sequence shown here is derived from an EMBL/GenBank/DDBJ whole genome shotgun (WGS) entry which is preliminary data.</text>
</comment>
<comment type="similarity">
    <text evidence="3">Belongs to the glycosyltransferase 20 family.</text>
</comment>
<evidence type="ECO:0000313" key="11">
    <source>
        <dbReference type="Proteomes" id="UP000011135"/>
    </source>
</evidence>
<evidence type="ECO:0000256" key="3">
    <source>
        <dbReference type="ARBA" id="ARBA00008799"/>
    </source>
</evidence>
<dbReference type="InterPro" id="IPR003337">
    <property type="entry name" value="Trehalose_PPase"/>
</dbReference>
<dbReference type="Pfam" id="PF00982">
    <property type="entry name" value="Glyco_transf_20"/>
    <property type="match status" value="1"/>
</dbReference>
<dbReference type="NCBIfam" id="TIGR00685">
    <property type="entry name" value="T6PP"/>
    <property type="match status" value="1"/>
</dbReference>
<dbReference type="GO" id="GO:0004805">
    <property type="term" value="F:trehalose-phosphatase activity"/>
    <property type="evidence" value="ECO:0007669"/>
    <property type="project" value="TreeGrafter"/>
</dbReference>
<dbReference type="AlphaFoldDB" id="L8JHF7"/>
<dbReference type="InterPro" id="IPR012766">
    <property type="entry name" value="Trehalose_OtsA"/>
</dbReference>
<dbReference type="InterPro" id="IPR023214">
    <property type="entry name" value="HAD_sf"/>
</dbReference>
<keyword evidence="9" id="KW-1133">Transmembrane helix</keyword>
<evidence type="ECO:0000256" key="5">
    <source>
        <dbReference type="ARBA" id="ARBA00022676"/>
    </source>
</evidence>
<dbReference type="EC" id="2.4.1.15" evidence="8"/>
<dbReference type="NCBIfam" id="TIGR01484">
    <property type="entry name" value="HAD-SF-IIB"/>
    <property type="match status" value="1"/>
</dbReference>
<dbReference type="eggNOG" id="COG0380">
    <property type="taxonomic scope" value="Bacteria"/>
</dbReference>
<proteinExistence type="inferred from homology"/>
<dbReference type="GO" id="GO:0003825">
    <property type="term" value="F:alpha,alpha-trehalose-phosphate synthase (UDP-forming) activity"/>
    <property type="evidence" value="ECO:0007669"/>
    <property type="project" value="UniProtKB-UniRule"/>
</dbReference>
<dbReference type="InterPro" id="IPR001830">
    <property type="entry name" value="Glyco_trans_20"/>
</dbReference>
<dbReference type="SUPFAM" id="SSF53756">
    <property type="entry name" value="UDP-Glycosyltransferase/glycogen phosphorylase"/>
    <property type="match status" value="1"/>
</dbReference>
<dbReference type="Proteomes" id="UP000011135">
    <property type="component" value="Unassembled WGS sequence"/>
</dbReference>
<dbReference type="GO" id="GO:0005992">
    <property type="term" value="P:trehalose biosynthetic process"/>
    <property type="evidence" value="ECO:0007669"/>
    <property type="project" value="UniProtKB-UniRule"/>
</dbReference>
<keyword evidence="9" id="KW-0472">Membrane</keyword>
<comment type="catalytic activity">
    <reaction evidence="7">
        <text>D-glucose 6-phosphate + UDP-alpha-D-glucose = alpha,alpha-trehalose 6-phosphate + UDP + H(+)</text>
        <dbReference type="Rhea" id="RHEA:18889"/>
        <dbReference type="ChEBI" id="CHEBI:15378"/>
        <dbReference type="ChEBI" id="CHEBI:58223"/>
        <dbReference type="ChEBI" id="CHEBI:58429"/>
        <dbReference type="ChEBI" id="CHEBI:58885"/>
        <dbReference type="ChEBI" id="CHEBI:61548"/>
        <dbReference type="EC" id="2.4.1.15"/>
    </reaction>
</comment>
<dbReference type="NCBIfam" id="TIGR02400">
    <property type="entry name" value="trehalose_OtsA"/>
    <property type="match status" value="1"/>
</dbReference>
<dbReference type="PANTHER" id="PTHR10788:SF106">
    <property type="entry name" value="BCDNA.GH08860"/>
    <property type="match status" value="1"/>
</dbReference>
<dbReference type="PATRIC" id="fig|1237149.3.peg.5699"/>
<dbReference type="Gene3D" id="3.30.70.1020">
    <property type="entry name" value="Trehalose-6-phosphate phosphatase related protein, domain 2"/>
    <property type="match status" value="1"/>
</dbReference>
<dbReference type="PANTHER" id="PTHR10788">
    <property type="entry name" value="TREHALOSE-6-PHOSPHATE SYNTHASE"/>
    <property type="match status" value="1"/>
</dbReference>
<dbReference type="Pfam" id="PF02358">
    <property type="entry name" value="Trehalose_PPase"/>
    <property type="match status" value="1"/>
</dbReference>
<keyword evidence="9" id="KW-0812">Transmembrane</keyword>
<keyword evidence="5" id="KW-0328">Glycosyltransferase</keyword>
<evidence type="ECO:0000256" key="1">
    <source>
        <dbReference type="ARBA" id="ARBA00005199"/>
    </source>
</evidence>
<organism evidence="10 11">
    <name type="scientific">Fulvivirga imtechensis AK7</name>
    <dbReference type="NCBI Taxonomy" id="1237149"/>
    <lineage>
        <taxon>Bacteria</taxon>
        <taxon>Pseudomonadati</taxon>
        <taxon>Bacteroidota</taxon>
        <taxon>Cytophagia</taxon>
        <taxon>Cytophagales</taxon>
        <taxon>Fulvivirgaceae</taxon>
        <taxon>Fulvivirga</taxon>
    </lineage>
</organism>
<evidence type="ECO:0000256" key="9">
    <source>
        <dbReference type="SAM" id="Phobius"/>
    </source>
</evidence>
<dbReference type="InterPro" id="IPR006379">
    <property type="entry name" value="HAD-SF_hydro_IIB"/>
</dbReference>
<feature type="transmembrane region" description="Helical" evidence="9">
    <location>
        <begin position="12"/>
        <end position="31"/>
    </location>
</feature>
<evidence type="ECO:0000256" key="2">
    <source>
        <dbReference type="ARBA" id="ARBA00006330"/>
    </source>
</evidence>
<evidence type="ECO:0000256" key="8">
    <source>
        <dbReference type="NCBIfam" id="TIGR02400"/>
    </source>
</evidence>
<keyword evidence="11" id="KW-1185">Reference proteome</keyword>
<dbReference type="Gene3D" id="3.40.50.1000">
    <property type="entry name" value="HAD superfamily/HAD-like"/>
    <property type="match status" value="1"/>
</dbReference>
<dbReference type="CDD" id="cd03788">
    <property type="entry name" value="GT20_TPS"/>
    <property type="match status" value="1"/>
</dbReference>
<dbReference type="eggNOG" id="COG1877">
    <property type="taxonomic scope" value="Bacteria"/>
</dbReference>
<dbReference type="UniPathway" id="UPA00299"/>
<evidence type="ECO:0000256" key="7">
    <source>
        <dbReference type="ARBA" id="ARBA00048039"/>
    </source>
</evidence>
<dbReference type="EMBL" id="AMZN01000128">
    <property type="protein sequence ID" value="ELR68266.1"/>
    <property type="molecule type" value="Genomic_DNA"/>
</dbReference>
<comment type="similarity">
    <text evidence="2">In the C-terminal section; belongs to the trehalose phosphatase family.</text>
</comment>
<dbReference type="CDD" id="cd01627">
    <property type="entry name" value="HAD_TPP"/>
    <property type="match status" value="1"/>
</dbReference>
<dbReference type="Gene3D" id="3.40.50.2000">
    <property type="entry name" value="Glycogen Phosphorylase B"/>
    <property type="match status" value="2"/>
</dbReference>
<name>L8JHF7_9BACT</name>
<evidence type="ECO:0000256" key="6">
    <source>
        <dbReference type="ARBA" id="ARBA00022679"/>
    </source>
</evidence>
<dbReference type="STRING" id="1237149.C900_00620"/>
<dbReference type="InterPro" id="IPR036412">
    <property type="entry name" value="HAD-like_sf"/>
</dbReference>
<evidence type="ECO:0000313" key="10">
    <source>
        <dbReference type="EMBL" id="ELR68266.1"/>
    </source>
</evidence>